<keyword evidence="2" id="KW-1185">Reference proteome</keyword>
<reference evidence="1 2" key="1">
    <citation type="submission" date="2019-12" db="EMBL/GenBank/DDBJ databases">
        <authorList>
            <person name="Floudas D."/>
            <person name="Bentzer J."/>
            <person name="Ahren D."/>
            <person name="Johansson T."/>
            <person name="Persson P."/>
            <person name="Tunlid A."/>
        </authorList>
    </citation>
    <scope>NUCLEOTIDE SEQUENCE [LARGE SCALE GENOMIC DNA]</scope>
    <source>
        <strain evidence="1 2">CBS 102.39</strain>
    </source>
</reference>
<evidence type="ECO:0008006" key="3">
    <source>
        <dbReference type="Google" id="ProtNLM"/>
    </source>
</evidence>
<dbReference type="AlphaFoldDB" id="A0A8H4QWJ3"/>
<dbReference type="Proteomes" id="UP000521872">
    <property type="component" value="Unassembled WGS sequence"/>
</dbReference>
<protein>
    <recommendedName>
        <fullName evidence="3">Lysine-specific metallo-endopeptidase domain-containing protein</fullName>
    </recommendedName>
</protein>
<dbReference type="EMBL" id="JAACJL010000017">
    <property type="protein sequence ID" value="KAF4618815.1"/>
    <property type="molecule type" value="Genomic_DNA"/>
</dbReference>
<evidence type="ECO:0000313" key="1">
    <source>
        <dbReference type="EMBL" id="KAF4618815.1"/>
    </source>
</evidence>
<evidence type="ECO:0000313" key="2">
    <source>
        <dbReference type="Proteomes" id="UP000521872"/>
    </source>
</evidence>
<proteinExistence type="predicted"/>
<organism evidence="1 2">
    <name type="scientific">Agrocybe pediades</name>
    <dbReference type="NCBI Taxonomy" id="84607"/>
    <lineage>
        <taxon>Eukaryota</taxon>
        <taxon>Fungi</taxon>
        <taxon>Dikarya</taxon>
        <taxon>Basidiomycota</taxon>
        <taxon>Agaricomycotina</taxon>
        <taxon>Agaricomycetes</taxon>
        <taxon>Agaricomycetidae</taxon>
        <taxon>Agaricales</taxon>
        <taxon>Agaricineae</taxon>
        <taxon>Strophariaceae</taxon>
        <taxon>Agrocybe</taxon>
    </lineage>
</organism>
<comment type="caution">
    <text evidence="1">The sequence shown here is derived from an EMBL/GenBank/DDBJ whole genome shotgun (WGS) entry which is preliminary data.</text>
</comment>
<sequence>MALSLTNTLIADMEAVLANPNVPGNRAMIDATFGVDPSLHFPSIVDTVAKLKTGTFPIMLPLAKINPALAFTFYDATMSPKYTQFGRTFYAQRKKKTCKYSQRAQEATLIHEATHYLADTGDYIHRGEFLKGSDETQTSRTGYTGRLDPYETIAGLDGDIAWIKMRDGYEPKIDPKVPPVKKMHINAESYAQLVSIAGHAAGHLMPNISDIAFVVQDKY</sequence>
<accession>A0A8H4QWJ3</accession>
<gene>
    <name evidence="1" type="ORF">D9613_009735</name>
</gene>
<name>A0A8H4QWJ3_9AGAR</name>